<protein>
    <recommendedName>
        <fullName evidence="2">FAD/NAD(P)-binding domain-containing protein</fullName>
    </recommendedName>
</protein>
<dbReference type="PANTHER" id="PTHR42783:SF3">
    <property type="entry name" value="GLUTAMATE SYNTHASE [NADPH] SMALL CHAIN-RELATED"/>
    <property type="match status" value="1"/>
</dbReference>
<gene>
    <name evidence="1" type="ORF">S01H4_62204</name>
</gene>
<dbReference type="Pfam" id="PF13450">
    <property type="entry name" value="NAD_binding_8"/>
    <property type="match status" value="1"/>
</dbReference>
<dbReference type="Gene3D" id="3.50.50.60">
    <property type="entry name" value="FAD/NAD(P)-binding domain"/>
    <property type="match status" value="1"/>
</dbReference>
<proteinExistence type="predicted"/>
<dbReference type="PRINTS" id="PR00419">
    <property type="entry name" value="ADXRDTASE"/>
</dbReference>
<feature type="non-terminal residue" evidence="1">
    <location>
        <position position="112"/>
    </location>
</feature>
<evidence type="ECO:0008006" key="2">
    <source>
        <dbReference type="Google" id="ProtNLM"/>
    </source>
</evidence>
<name>X1DKL1_9ZZZZ</name>
<dbReference type="PANTHER" id="PTHR42783">
    <property type="entry name" value="GLUTAMATE SYNTHASE [NADPH] SMALL CHAIN"/>
    <property type="match status" value="1"/>
</dbReference>
<dbReference type="SUPFAM" id="SSF51971">
    <property type="entry name" value="Nucleotide-binding domain"/>
    <property type="match status" value="1"/>
</dbReference>
<sequence>MAIHALERFAADYMHTIPPFNVEWKKQRVAIVGSGPAGLSCAYHLARRGYRVTVFEALPVVGGMLRVGIPEYRLPKAVLDREIAFIEALGVEIKTNMRLGQNLSLEQDGIVV</sequence>
<reference evidence="1" key="1">
    <citation type="journal article" date="2014" name="Front. Microbiol.">
        <title>High frequency of phylogenetically diverse reductive dehalogenase-homologous genes in deep subseafloor sedimentary metagenomes.</title>
        <authorList>
            <person name="Kawai M."/>
            <person name="Futagami T."/>
            <person name="Toyoda A."/>
            <person name="Takaki Y."/>
            <person name="Nishi S."/>
            <person name="Hori S."/>
            <person name="Arai W."/>
            <person name="Tsubouchi T."/>
            <person name="Morono Y."/>
            <person name="Uchiyama I."/>
            <person name="Ito T."/>
            <person name="Fujiyama A."/>
            <person name="Inagaki F."/>
            <person name="Takami H."/>
        </authorList>
    </citation>
    <scope>NUCLEOTIDE SEQUENCE</scope>
    <source>
        <strain evidence="1">Expedition CK06-06</strain>
    </source>
</reference>
<evidence type="ECO:0000313" key="1">
    <source>
        <dbReference type="EMBL" id="GAH05529.1"/>
    </source>
</evidence>
<organism evidence="1">
    <name type="scientific">marine sediment metagenome</name>
    <dbReference type="NCBI Taxonomy" id="412755"/>
    <lineage>
        <taxon>unclassified sequences</taxon>
        <taxon>metagenomes</taxon>
        <taxon>ecological metagenomes</taxon>
    </lineage>
</organism>
<accession>X1DKL1</accession>
<dbReference type="InterPro" id="IPR036188">
    <property type="entry name" value="FAD/NAD-bd_sf"/>
</dbReference>
<comment type="caution">
    <text evidence="1">The sequence shown here is derived from an EMBL/GenBank/DDBJ whole genome shotgun (WGS) entry which is preliminary data.</text>
</comment>
<dbReference type="AlphaFoldDB" id="X1DKL1"/>
<dbReference type="EMBL" id="BART01037068">
    <property type="protein sequence ID" value="GAH05529.1"/>
    <property type="molecule type" value="Genomic_DNA"/>
</dbReference>